<organism evidence="1 2">
    <name type="scientific">Botryotinia fuckeliana (strain T4)</name>
    <name type="common">Noble rot fungus</name>
    <name type="synonym">Botrytis cinerea</name>
    <dbReference type="NCBI Taxonomy" id="999810"/>
    <lineage>
        <taxon>Eukaryota</taxon>
        <taxon>Fungi</taxon>
        <taxon>Dikarya</taxon>
        <taxon>Ascomycota</taxon>
        <taxon>Pezizomycotina</taxon>
        <taxon>Leotiomycetes</taxon>
        <taxon>Helotiales</taxon>
        <taxon>Sclerotiniaceae</taxon>
        <taxon>Botrytis</taxon>
    </lineage>
</organism>
<reference evidence="2" key="1">
    <citation type="journal article" date="2011" name="PLoS Genet.">
        <title>Genomic analysis of the necrotrophic fungal pathogens Sclerotinia sclerotiorum and Botrytis cinerea.</title>
        <authorList>
            <person name="Amselem J."/>
            <person name="Cuomo C.A."/>
            <person name="van Kan J.A."/>
            <person name="Viaud M."/>
            <person name="Benito E.P."/>
            <person name="Couloux A."/>
            <person name="Coutinho P.M."/>
            <person name="de Vries R.P."/>
            <person name="Dyer P.S."/>
            <person name="Fillinger S."/>
            <person name="Fournier E."/>
            <person name="Gout L."/>
            <person name="Hahn M."/>
            <person name="Kohn L."/>
            <person name="Lapalu N."/>
            <person name="Plummer K.M."/>
            <person name="Pradier J.M."/>
            <person name="Quevillon E."/>
            <person name="Sharon A."/>
            <person name="Simon A."/>
            <person name="ten Have A."/>
            <person name="Tudzynski B."/>
            <person name="Tudzynski P."/>
            <person name="Wincker P."/>
            <person name="Andrew M."/>
            <person name="Anthouard V."/>
            <person name="Beever R.E."/>
            <person name="Beffa R."/>
            <person name="Benoit I."/>
            <person name="Bouzid O."/>
            <person name="Brault B."/>
            <person name="Chen Z."/>
            <person name="Choquer M."/>
            <person name="Collemare J."/>
            <person name="Cotton P."/>
            <person name="Danchin E.G."/>
            <person name="Da Silva C."/>
            <person name="Gautier A."/>
            <person name="Giraud C."/>
            <person name="Giraud T."/>
            <person name="Gonzalez C."/>
            <person name="Grossetete S."/>
            <person name="Guldener U."/>
            <person name="Henrissat B."/>
            <person name="Howlett B.J."/>
            <person name="Kodira C."/>
            <person name="Kretschmer M."/>
            <person name="Lappartient A."/>
            <person name="Leroch M."/>
            <person name="Levis C."/>
            <person name="Mauceli E."/>
            <person name="Neuveglise C."/>
            <person name="Oeser B."/>
            <person name="Pearson M."/>
            <person name="Poulain J."/>
            <person name="Poussereau N."/>
            <person name="Quesneville H."/>
            <person name="Rascle C."/>
            <person name="Schumacher J."/>
            <person name="Segurens B."/>
            <person name="Sexton A."/>
            <person name="Silva E."/>
            <person name="Sirven C."/>
            <person name="Soanes D.M."/>
            <person name="Talbot N.J."/>
            <person name="Templeton M."/>
            <person name="Yandava C."/>
            <person name="Yarden O."/>
            <person name="Zeng Q."/>
            <person name="Rollins J.A."/>
            <person name="Lebrun M.H."/>
            <person name="Dickman M."/>
        </authorList>
    </citation>
    <scope>NUCLEOTIDE SEQUENCE [LARGE SCALE GENOMIC DNA]</scope>
    <source>
        <strain evidence="2">T4</strain>
    </source>
</reference>
<dbReference type="AlphaFoldDB" id="G2XVY8"/>
<evidence type="ECO:0000313" key="2">
    <source>
        <dbReference type="Proteomes" id="UP000008177"/>
    </source>
</evidence>
<dbReference type="STRING" id="999810.G2XVY8"/>
<dbReference type="Proteomes" id="UP000008177">
    <property type="component" value="Unplaced contigs"/>
</dbReference>
<dbReference type="EMBL" id="FQ790271">
    <property type="protein sequence ID" value="CCD44658.1"/>
    <property type="molecule type" value="Genomic_DNA"/>
</dbReference>
<sequence length="339" mass="37811">MPKRRFSNDSSDTLALEGEARSSRLRISFILNRAERVAVKLPEDGMVLRLEGEDGPITFSEDTIEDIFRDAEPKLIWVTAAPRISNRGADFVYVRWITPGRALDYLSMSDIETDREPLSRCIKVNEIIATAKNSIFGAAGNEVTPVPGFSIGLWFNRASSDTSIWALGTDTLEMLGLTGSLENPLNTFLVLINKDKLSDPSCSHLNPNSSYGFRCSLQSMATFETCLKVLISVATIRPYLIPHLLERIMLVTNIGEARNCLESTMKTSEVHEERTTILANCFREIALRMVSSAFVGHKIESVLKGSRQIFAWMFSDILEEDMSCTPSIKDSDVSDHFKG</sequence>
<evidence type="ECO:0000313" key="1">
    <source>
        <dbReference type="EMBL" id="CCD44658.1"/>
    </source>
</evidence>
<protein>
    <submittedName>
        <fullName evidence="1">Uncharacterized protein</fullName>
    </submittedName>
</protein>
<accession>G2XVY8</accession>
<dbReference type="HOGENOM" id="CLU_980021_0_0_1"/>
<dbReference type="InParanoid" id="G2XVY8"/>
<proteinExistence type="predicted"/>
<gene>
    <name evidence="1" type="ORF">BofuT4_P055590.1</name>
</gene>
<name>G2XVY8_BOTF4</name>